<feature type="compositionally biased region" description="Basic and acidic residues" evidence="1">
    <location>
        <begin position="11"/>
        <end position="20"/>
    </location>
</feature>
<keyword evidence="4" id="KW-1185">Reference proteome</keyword>
<sequence>MRTSSARRRKGSDDGKKEPSQLYRYKYDSLDAHLLLERKNLTNEDISDFCMDKDLPAGDINDGYQQQVRAYRKRRLELHDLMQQHKTGDARVDEFGRLVPTSHPPQPPAGDLPPPPRPNNHNDRQGDEDEHLWLRRQEQAAADAIARAVRRYLEQGVPEDELMLIPVNPNERHQPSLTFRRICFAVLAVVTAFICIMLQTIPIFHYSAVERPVLDPLMSEILNVKLLLAHAKECPMLHRDSRPFHLIDSIKEVLGISSKVDCSRGVLHIPSMKSIVDIFLKSKSTEEVNILAPFIERGVQASWFMECAAPTQSLSSSSCIVPQSCMGSQLTGRKTAEAASKMCFRGVHDNLILDQELHEARLLGANLISQGGDHFDIHRDLDLLQAMVPSVVTKLRDLLSTHYNVSQEIQPVAFRVNAVGPMDGNGVRLFDRRIPSRLEKLLNRTNYLLWMDKAERRNDMAFYSLPWPFNIEPVRDVCNLLADLEADPSFSIQTNVFLSEGSGEDFHGGTALYVDNHPDNYRPRRKIQRGLSIEGARGRVLVSTGGIENRRCRLPVRAGIRAALQIWWSC</sequence>
<keyword evidence="2" id="KW-0812">Transmembrane</keyword>
<accession>A0A1Z5KE50</accession>
<dbReference type="InParanoid" id="A0A1Z5KE50"/>
<feature type="compositionally biased region" description="Basic and acidic residues" evidence="1">
    <location>
        <begin position="120"/>
        <end position="129"/>
    </location>
</feature>
<evidence type="ECO:0000313" key="3">
    <source>
        <dbReference type="EMBL" id="GAX24405.1"/>
    </source>
</evidence>
<proteinExistence type="predicted"/>
<feature type="compositionally biased region" description="Pro residues" evidence="1">
    <location>
        <begin position="102"/>
        <end position="118"/>
    </location>
</feature>
<keyword evidence="2" id="KW-0472">Membrane</keyword>
<evidence type="ECO:0000313" key="4">
    <source>
        <dbReference type="Proteomes" id="UP000198406"/>
    </source>
</evidence>
<name>A0A1Z5KE50_FISSO</name>
<dbReference type="EMBL" id="BDSP01000207">
    <property type="protein sequence ID" value="GAX24405.1"/>
    <property type="molecule type" value="Genomic_DNA"/>
</dbReference>
<evidence type="ECO:0000256" key="1">
    <source>
        <dbReference type="SAM" id="MobiDB-lite"/>
    </source>
</evidence>
<protein>
    <submittedName>
        <fullName evidence="3">Uncharacterized protein</fullName>
    </submittedName>
</protein>
<evidence type="ECO:0000256" key="2">
    <source>
        <dbReference type="SAM" id="Phobius"/>
    </source>
</evidence>
<comment type="caution">
    <text evidence="3">The sequence shown here is derived from an EMBL/GenBank/DDBJ whole genome shotgun (WGS) entry which is preliminary data.</text>
</comment>
<gene>
    <name evidence="3" type="ORF">FisN_4Lh540</name>
</gene>
<organism evidence="3 4">
    <name type="scientific">Fistulifera solaris</name>
    <name type="common">Oleaginous diatom</name>
    <dbReference type="NCBI Taxonomy" id="1519565"/>
    <lineage>
        <taxon>Eukaryota</taxon>
        <taxon>Sar</taxon>
        <taxon>Stramenopiles</taxon>
        <taxon>Ochrophyta</taxon>
        <taxon>Bacillariophyta</taxon>
        <taxon>Bacillariophyceae</taxon>
        <taxon>Bacillariophycidae</taxon>
        <taxon>Naviculales</taxon>
        <taxon>Naviculaceae</taxon>
        <taxon>Fistulifera</taxon>
    </lineage>
</organism>
<keyword evidence="2" id="KW-1133">Transmembrane helix</keyword>
<feature type="transmembrane region" description="Helical" evidence="2">
    <location>
        <begin position="182"/>
        <end position="204"/>
    </location>
</feature>
<dbReference type="Proteomes" id="UP000198406">
    <property type="component" value="Unassembled WGS sequence"/>
</dbReference>
<dbReference type="AlphaFoldDB" id="A0A1Z5KE50"/>
<reference evidence="3 4" key="1">
    <citation type="journal article" date="2015" name="Plant Cell">
        <title>Oil accumulation by the oleaginous diatom Fistulifera solaris as revealed by the genome and transcriptome.</title>
        <authorList>
            <person name="Tanaka T."/>
            <person name="Maeda Y."/>
            <person name="Veluchamy A."/>
            <person name="Tanaka M."/>
            <person name="Abida H."/>
            <person name="Marechal E."/>
            <person name="Bowler C."/>
            <person name="Muto M."/>
            <person name="Sunaga Y."/>
            <person name="Tanaka M."/>
            <person name="Yoshino T."/>
            <person name="Taniguchi T."/>
            <person name="Fukuda Y."/>
            <person name="Nemoto M."/>
            <person name="Matsumoto M."/>
            <person name="Wong P.S."/>
            <person name="Aburatani S."/>
            <person name="Fujibuchi W."/>
        </authorList>
    </citation>
    <scope>NUCLEOTIDE SEQUENCE [LARGE SCALE GENOMIC DNA]</scope>
    <source>
        <strain evidence="3 4">JPCC DA0580</strain>
    </source>
</reference>
<feature type="region of interest" description="Disordered" evidence="1">
    <location>
        <begin position="96"/>
        <end position="129"/>
    </location>
</feature>
<dbReference type="OrthoDB" id="46945at2759"/>
<feature type="region of interest" description="Disordered" evidence="1">
    <location>
        <begin position="1"/>
        <end position="20"/>
    </location>
</feature>
<feature type="compositionally biased region" description="Basic residues" evidence="1">
    <location>
        <begin position="1"/>
        <end position="10"/>
    </location>
</feature>